<organism evidence="2 3">
    <name type="scientific">Corynebacterium deserti GIMN1.010</name>
    <dbReference type="NCBI Taxonomy" id="931089"/>
    <lineage>
        <taxon>Bacteria</taxon>
        <taxon>Bacillati</taxon>
        <taxon>Actinomycetota</taxon>
        <taxon>Actinomycetes</taxon>
        <taxon>Mycobacteriales</taxon>
        <taxon>Corynebacteriaceae</taxon>
        <taxon>Corynebacterium</taxon>
    </lineage>
</organism>
<dbReference type="AlphaFoldDB" id="A0A0M5IIS6"/>
<dbReference type="Proteomes" id="UP000068067">
    <property type="component" value="Chromosome"/>
</dbReference>
<accession>A0A0M5IIS6</accession>
<dbReference type="SUPFAM" id="SSF54593">
    <property type="entry name" value="Glyoxalase/Bleomycin resistance protein/Dihydroxybiphenyl dioxygenase"/>
    <property type="match status" value="2"/>
</dbReference>
<keyword evidence="3" id="KW-1185">Reference proteome</keyword>
<evidence type="ECO:0000313" key="2">
    <source>
        <dbReference type="EMBL" id="ALC06186.1"/>
    </source>
</evidence>
<dbReference type="STRING" id="931089.CDES_08970"/>
<dbReference type="Pfam" id="PF06983">
    <property type="entry name" value="3-dmu-9_3-mt"/>
    <property type="match status" value="2"/>
</dbReference>
<sequence>MQKFIPSIWCPGTADEAAAFYQDAFSDFPGGVEILETVRYPEEGLLDFQQPLAGKTLTIDLSIAGFRFTLVNAGEEFTPNPSISFMLIFDTIRDPQAREHQDGVWEKLLAGGSELMPIGKYPFSPRYGWVQDKFGVSWQLIQSAPEEQAGPSVITSLMFGGAAQNKAVEAQEFYVKVFPNSAIGPRAPYGEPTGPATAEAVSFSQFQLDGEWVFAMDSGVEQDFSFTEGVSLIYEAHGQEELDAIWDALSAVPEAEACGWLKDKFGVSWQIVPDNMAELMSKPGAYEKLMEMKKIMIADF</sequence>
<feature type="domain" description="PhnB-like" evidence="1">
    <location>
        <begin position="2"/>
        <end position="141"/>
    </location>
</feature>
<protein>
    <recommendedName>
        <fullName evidence="1">PhnB-like domain-containing protein</fullName>
    </recommendedName>
</protein>
<dbReference type="Gene3D" id="3.10.180.10">
    <property type="entry name" value="2,3-Dihydroxybiphenyl 1,2-Dioxygenase, domain 1"/>
    <property type="match status" value="1"/>
</dbReference>
<dbReference type="RefSeq" id="WP_053545164.1">
    <property type="nucleotide sequence ID" value="NZ_CP009220.1"/>
</dbReference>
<name>A0A0M5IIS6_9CORY</name>
<dbReference type="KEGG" id="cdx:CDES_08970"/>
<dbReference type="CDD" id="cd06588">
    <property type="entry name" value="PhnB_like"/>
    <property type="match status" value="2"/>
</dbReference>
<dbReference type="InterPro" id="IPR029068">
    <property type="entry name" value="Glyas_Bleomycin-R_OHBP_Dase"/>
</dbReference>
<evidence type="ECO:0000313" key="3">
    <source>
        <dbReference type="Proteomes" id="UP000068067"/>
    </source>
</evidence>
<reference evidence="2 3" key="1">
    <citation type="submission" date="2014-08" db="EMBL/GenBank/DDBJ databases">
        <title>Complete genome sequence of Corynebacterium deserti GIMN1.010 (=DSM 45689), isolated from desert sand in western China.</title>
        <authorList>
            <person name="Ruckert C."/>
            <person name="Albersmeier A."/>
            <person name="Kalinowski J."/>
        </authorList>
    </citation>
    <scope>NUCLEOTIDE SEQUENCE [LARGE SCALE GENOMIC DNA]</scope>
    <source>
        <strain evidence="2 3">GIMN1.010</strain>
    </source>
</reference>
<dbReference type="PATRIC" id="fig|931089.4.peg.1806"/>
<dbReference type="Gene3D" id="3.30.720.100">
    <property type="match status" value="1"/>
</dbReference>
<feature type="domain" description="PhnB-like" evidence="1">
    <location>
        <begin position="153"/>
        <end position="272"/>
    </location>
</feature>
<dbReference type="EMBL" id="CP009220">
    <property type="protein sequence ID" value="ALC06186.1"/>
    <property type="molecule type" value="Genomic_DNA"/>
</dbReference>
<proteinExistence type="predicted"/>
<evidence type="ECO:0000259" key="1">
    <source>
        <dbReference type="Pfam" id="PF06983"/>
    </source>
</evidence>
<dbReference type="PANTHER" id="PTHR33990">
    <property type="entry name" value="PROTEIN YJDN-RELATED"/>
    <property type="match status" value="1"/>
</dbReference>
<dbReference type="InterPro" id="IPR028973">
    <property type="entry name" value="PhnB-like"/>
</dbReference>
<dbReference type="Gene3D" id="3.30.720.110">
    <property type="match status" value="1"/>
</dbReference>
<gene>
    <name evidence="2" type="ORF">CDES_08970</name>
</gene>
<dbReference type="OrthoDB" id="9806473at2"/>